<dbReference type="EMBL" id="MQVS01000001">
    <property type="protein sequence ID" value="OKL52637.1"/>
    <property type="molecule type" value="Genomic_DNA"/>
</dbReference>
<evidence type="ECO:0000313" key="2">
    <source>
        <dbReference type="Proteomes" id="UP000185612"/>
    </source>
</evidence>
<sequence length="171" mass="18053">MVIAAVLGVGLLLLVFWGTLWLVGKITGSDATQANEPTEIFTPSACAQDSLLLTSTAPSTATAGEPLNIEVSVSTTSEQPCLLDVGEKMLGITVHTGEQLVLDTRGCAAAEAEQLPLLLRQGDTWKQTFTWDGLVRGEGCEAGSKAAAGTYVVRYLHGEHKVTEPTIITLQ</sequence>
<evidence type="ECO:0000313" key="1">
    <source>
        <dbReference type="EMBL" id="OKL52637.1"/>
    </source>
</evidence>
<keyword evidence="2" id="KW-1185">Reference proteome</keyword>
<gene>
    <name evidence="1" type="ORF">BSZ40_00530</name>
</gene>
<protein>
    <recommendedName>
        <fullName evidence="3">DUF4232 domain-containing protein</fullName>
    </recommendedName>
</protein>
<comment type="caution">
    <text evidence="1">The sequence shown here is derived from an EMBL/GenBank/DDBJ whole genome shotgun (WGS) entry which is preliminary data.</text>
</comment>
<evidence type="ECO:0008006" key="3">
    <source>
        <dbReference type="Google" id="ProtNLM"/>
    </source>
</evidence>
<dbReference type="AlphaFoldDB" id="A0A1Q5PYM7"/>
<dbReference type="Proteomes" id="UP000185612">
    <property type="component" value="Unassembled WGS sequence"/>
</dbReference>
<reference evidence="2" key="1">
    <citation type="submission" date="2016-12" db="EMBL/GenBank/DDBJ databases">
        <authorList>
            <person name="Meng X."/>
        </authorList>
    </citation>
    <scope>NUCLEOTIDE SEQUENCE [LARGE SCALE GENOMIC DNA]</scope>
    <source>
        <strain evidence="2">DSM 20732</strain>
    </source>
</reference>
<proteinExistence type="predicted"/>
<name>A0A1Q5PYM7_9ACTO</name>
<dbReference type="STRING" id="52770.BSZ40_00530"/>
<dbReference type="RefSeq" id="WP_073822194.1">
    <property type="nucleotide sequence ID" value="NZ_JAUNKL010000044.1"/>
</dbReference>
<accession>A0A1Q5PYM7</accession>
<organism evidence="1 2">
    <name type="scientific">Buchananella hordeovulneris</name>
    <dbReference type="NCBI Taxonomy" id="52770"/>
    <lineage>
        <taxon>Bacteria</taxon>
        <taxon>Bacillati</taxon>
        <taxon>Actinomycetota</taxon>
        <taxon>Actinomycetes</taxon>
        <taxon>Actinomycetales</taxon>
        <taxon>Actinomycetaceae</taxon>
        <taxon>Buchananella</taxon>
    </lineage>
</organism>